<reference evidence="4 5" key="1">
    <citation type="submission" date="2018-10" db="EMBL/GenBank/DDBJ databases">
        <title>Genome Sequence of Cohnella sp.</title>
        <authorList>
            <person name="Srinivasan S."/>
            <person name="Kim M.K."/>
        </authorList>
    </citation>
    <scope>NUCLEOTIDE SEQUENCE [LARGE SCALE GENOMIC DNA]</scope>
    <source>
        <strain evidence="4 5">18JY8-7</strain>
    </source>
</reference>
<dbReference type="Pfam" id="PF18705">
    <property type="entry name" value="DUF5643"/>
    <property type="match status" value="1"/>
</dbReference>
<evidence type="ECO:0000259" key="2">
    <source>
        <dbReference type="Pfam" id="PF13786"/>
    </source>
</evidence>
<keyword evidence="5" id="KW-1185">Reference proteome</keyword>
<proteinExistence type="predicted"/>
<dbReference type="RefSeq" id="WP_123039469.1">
    <property type="nucleotide sequence ID" value="NZ_CP033433.1"/>
</dbReference>
<dbReference type="AlphaFoldDB" id="A0A3G3JT54"/>
<keyword evidence="1" id="KW-1133">Transmembrane helix</keyword>
<dbReference type="Gene3D" id="2.60.40.1630">
    <property type="entry name" value="bacillus anthracis domain"/>
    <property type="match status" value="1"/>
</dbReference>
<feature type="domain" description="DUF4179" evidence="2">
    <location>
        <begin position="41"/>
        <end position="130"/>
    </location>
</feature>
<dbReference type="KEGG" id="coh:EAV92_01670"/>
<dbReference type="InterPro" id="IPR040680">
    <property type="entry name" value="DUF5643"/>
</dbReference>
<keyword evidence="1" id="KW-0812">Transmembrane</keyword>
<gene>
    <name evidence="4" type="ORF">EAV92_01670</name>
</gene>
<name>A0A3G3JT54_9BACL</name>
<protein>
    <submittedName>
        <fullName evidence="4">DUF4179 domain-containing protein</fullName>
    </submittedName>
</protein>
<organism evidence="4 5">
    <name type="scientific">Cohnella candidum</name>
    <dbReference type="NCBI Taxonomy" id="2674991"/>
    <lineage>
        <taxon>Bacteria</taxon>
        <taxon>Bacillati</taxon>
        <taxon>Bacillota</taxon>
        <taxon>Bacilli</taxon>
        <taxon>Bacillales</taxon>
        <taxon>Paenibacillaceae</taxon>
        <taxon>Cohnella</taxon>
    </lineage>
</organism>
<feature type="domain" description="DUF5643" evidence="3">
    <location>
        <begin position="252"/>
        <end position="358"/>
    </location>
</feature>
<evidence type="ECO:0000259" key="3">
    <source>
        <dbReference type="Pfam" id="PF18705"/>
    </source>
</evidence>
<sequence>MPNETVHESDLTEKIEAAIAEGLRRGQSEKSRRRTAVKRRAGGAAAACLLLVACLFTIRVSPVFAAFVREIPGFEKFVDLIASSQDKGIQLAVDNDFLQPLGVSDEHDGMKLTVQGIIADESRMVVFYEVAVPAKHETVRVDTINVSDVGGTPLPAGIGYSYPQEQEQDVRESGVYRGTFDVALADGQRLPDKVIIGMKLQRVKLSDGIDGAPKSSVAGSEGVPVKHPPKTGITEFKMTIPIDTAKSAGLRKEIPIGQTIRAEGQAVTFTKAVLSPLRVTLYLEFDSNNTKQIFGPGDIRLVDDKGTVWKNISGSAGTDKDRLVVHFESPYFNQPKSLTVEGSWFRALDKDEMMIQIDTERRRLLTAPDKKLTLHMIGDTDQYVRLDFELNGVNPDDNMLYTLLEGEFTDGKGITHRMADLKEVVSGSKEGDGPQHVYYYLDKVKYPQPLTFRIYNYPDYVRQAYRIEIHP</sequence>
<dbReference type="Proteomes" id="UP000269097">
    <property type="component" value="Chromosome"/>
</dbReference>
<evidence type="ECO:0000256" key="1">
    <source>
        <dbReference type="SAM" id="Phobius"/>
    </source>
</evidence>
<accession>A0A3G3JT54</accession>
<evidence type="ECO:0000313" key="4">
    <source>
        <dbReference type="EMBL" id="AYQ71405.1"/>
    </source>
</evidence>
<feature type="transmembrane region" description="Helical" evidence="1">
    <location>
        <begin position="41"/>
        <end position="68"/>
    </location>
</feature>
<dbReference type="InterPro" id="IPR025436">
    <property type="entry name" value="DUF4179"/>
</dbReference>
<keyword evidence="1" id="KW-0472">Membrane</keyword>
<evidence type="ECO:0000313" key="5">
    <source>
        <dbReference type="Proteomes" id="UP000269097"/>
    </source>
</evidence>
<dbReference type="EMBL" id="CP033433">
    <property type="protein sequence ID" value="AYQ71405.1"/>
    <property type="molecule type" value="Genomic_DNA"/>
</dbReference>
<dbReference type="Pfam" id="PF13786">
    <property type="entry name" value="DUF4179"/>
    <property type="match status" value="1"/>
</dbReference>